<dbReference type="Gene3D" id="3.40.47.10">
    <property type="match status" value="2"/>
</dbReference>
<comment type="pathway">
    <text evidence="1">Lipid metabolism; fatty acid biosynthesis.</text>
</comment>
<dbReference type="EC" id="2.3.1.41" evidence="6"/>
<dbReference type="PANTHER" id="PTHR11712:SF325">
    <property type="entry name" value="3-OXOACYL-(ACYL-CARRIER-PROTEIN) SYNTHASE II FABF"/>
    <property type="match status" value="1"/>
</dbReference>
<evidence type="ECO:0000256" key="4">
    <source>
        <dbReference type="RuleBase" id="RU003694"/>
    </source>
</evidence>
<protein>
    <submittedName>
        <fullName evidence="6">3-oxoacyl-[ACP] synthase</fullName>
        <ecNumber evidence="6">2.3.1.41</ecNumber>
    </submittedName>
</protein>
<dbReference type="InterPro" id="IPR020841">
    <property type="entry name" value="PKS_Beta-ketoAc_synthase_dom"/>
</dbReference>
<dbReference type="GO" id="GO:0005829">
    <property type="term" value="C:cytosol"/>
    <property type="evidence" value="ECO:0007669"/>
    <property type="project" value="TreeGrafter"/>
</dbReference>
<dbReference type="SMART" id="SM00825">
    <property type="entry name" value="PKS_KS"/>
    <property type="match status" value="1"/>
</dbReference>
<reference evidence="6 7" key="1">
    <citation type="submission" date="2016-04" db="EMBL/GenBank/DDBJ databases">
        <title>ATOL: Assembling a taxonomically balanced genome-scale reconstruction of the evolutionary history of the Enterobacteriaceae.</title>
        <authorList>
            <person name="Plunkett G.III."/>
            <person name="Neeno-Eckwall E.C."/>
            <person name="Glasner J.D."/>
            <person name="Perna N.T."/>
        </authorList>
    </citation>
    <scope>NUCLEOTIDE SEQUENCE [LARGE SCALE GENOMIC DNA]</scope>
    <source>
        <strain evidence="6 7">ATCC 51607</strain>
    </source>
</reference>
<dbReference type="CDD" id="cd00834">
    <property type="entry name" value="KAS_I_II"/>
    <property type="match status" value="1"/>
</dbReference>
<dbReference type="InterPro" id="IPR000794">
    <property type="entry name" value="Beta-ketoacyl_synthase"/>
</dbReference>
<dbReference type="Pfam" id="PF02801">
    <property type="entry name" value="Ketoacyl-synt_C"/>
    <property type="match status" value="1"/>
</dbReference>
<accession>A0A1B7HY35</accession>
<feature type="domain" description="Ketosynthase family 3 (KS3)" evidence="5">
    <location>
        <begin position="2"/>
        <end position="407"/>
    </location>
</feature>
<dbReference type="InterPro" id="IPR014030">
    <property type="entry name" value="Ketoacyl_synth_N"/>
</dbReference>
<dbReference type="InterPro" id="IPR018201">
    <property type="entry name" value="Ketoacyl_synth_AS"/>
</dbReference>
<sequence length="409" mass="43902">MIKRVVVTGMGGVTAFGTNWQDVAAGLKSGKNAVRHMPEWQVYDGLNTMLGAPVDNFTLPEHYTRKRIRAMGRVSLLATRATELALIQAGLLDDPILTSGETGIAYGSSTGSTGPVSEFATMLTEKHTRNITGTTYVQMMPHTAAVNTGLFFGLRGRVIPTSSACTSGSQAIGYAWEAIRHGYQTVMVAGGAEELCPSEAAVFDTLFATSQRNDQPQTTPSPFDMKRDGLVIGEGAGTLILEDLDHALARGATIYAEIVGFHTNCDAAHITQPQKETMQICIERGLCSAGLGARDIGYINAHGTATDRGDIAESHATAAIFGANTPISSLKSYFGHTLGACGALEAWMSIEMMREGWFAETLNLTRPDEACGELDYIMGEARKIDTEFVQSNNFAFGGINTSLVLRRWQ</sequence>
<evidence type="ECO:0000313" key="7">
    <source>
        <dbReference type="Proteomes" id="UP000078286"/>
    </source>
</evidence>
<dbReference type="PANTHER" id="PTHR11712">
    <property type="entry name" value="POLYKETIDE SYNTHASE-RELATED"/>
    <property type="match status" value="1"/>
</dbReference>
<evidence type="ECO:0000256" key="2">
    <source>
        <dbReference type="ARBA" id="ARBA00008467"/>
    </source>
</evidence>
<dbReference type="NCBIfam" id="NF006587">
    <property type="entry name" value="PRK09116.1"/>
    <property type="match status" value="1"/>
</dbReference>
<dbReference type="FunFam" id="3.40.47.10:FF:000018">
    <property type="entry name" value="3-oxoacyl-[acyl-carrier-protein] synthase 2"/>
    <property type="match status" value="1"/>
</dbReference>
<proteinExistence type="inferred from homology"/>
<comment type="caution">
    <text evidence="6">The sequence shown here is derived from an EMBL/GenBank/DDBJ whole genome shotgun (WGS) entry which is preliminary data.</text>
</comment>
<dbReference type="InterPro" id="IPR016039">
    <property type="entry name" value="Thiolase-like"/>
</dbReference>
<dbReference type="AlphaFoldDB" id="A0A1B7HY35"/>
<dbReference type="PROSITE" id="PS00606">
    <property type="entry name" value="KS3_1"/>
    <property type="match status" value="1"/>
</dbReference>
<evidence type="ECO:0000313" key="6">
    <source>
        <dbReference type="EMBL" id="OAT20580.1"/>
    </source>
</evidence>
<dbReference type="UniPathway" id="UPA00094"/>
<dbReference type="Proteomes" id="UP000078286">
    <property type="component" value="Unassembled WGS sequence"/>
</dbReference>
<dbReference type="InterPro" id="IPR014031">
    <property type="entry name" value="Ketoacyl_synth_C"/>
</dbReference>
<dbReference type="Pfam" id="PF00109">
    <property type="entry name" value="ketoacyl-synt"/>
    <property type="match status" value="1"/>
</dbReference>
<dbReference type="PROSITE" id="PS52004">
    <property type="entry name" value="KS3_2"/>
    <property type="match status" value="1"/>
</dbReference>
<comment type="similarity">
    <text evidence="2 4">Belongs to the thiolase-like superfamily. Beta-ketoacyl-ACP synthases family.</text>
</comment>
<name>A0A1B7HY35_9ENTR</name>
<keyword evidence="7" id="KW-1185">Reference proteome</keyword>
<dbReference type="GO" id="GO:0006633">
    <property type="term" value="P:fatty acid biosynthetic process"/>
    <property type="evidence" value="ECO:0007669"/>
    <property type="project" value="UniProtKB-UniPathway"/>
</dbReference>
<keyword evidence="3 4" id="KW-0808">Transferase</keyword>
<organism evidence="6 7">
    <name type="scientific">Buttiauxella noackiae ATCC 51607</name>
    <dbReference type="NCBI Taxonomy" id="1354255"/>
    <lineage>
        <taxon>Bacteria</taxon>
        <taxon>Pseudomonadati</taxon>
        <taxon>Pseudomonadota</taxon>
        <taxon>Gammaproteobacteria</taxon>
        <taxon>Enterobacterales</taxon>
        <taxon>Enterobacteriaceae</taxon>
        <taxon>Buttiauxella</taxon>
    </lineage>
</organism>
<dbReference type="GO" id="GO:0004315">
    <property type="term" value="F:3-oxoacyl-[acyl-carrier-protein] synthase activity"/>
    <property type="evidence" value="ECO:0007669"/>
    <property type="project" value="UniProtKB-EC"/>
</dbReference>
<evidence type="ECO:0000256" key="3">
    <source>
        <dbReference type="ARBA" id="ARBA00022679"/>
    </source>
</evidence>
<evidence type="ECO:0000259" key="5">
    <source>
        <dbReference type="PROSITE" id="PS52004"/>
    </source>
</evidence>
<dbReference type="EMBL" id="LXEO01000009">
    <property type="protein sequence ID" value="OAT20580.1"/>
    <property type="molecule type" value="Genomic_DNA"/>
</dbReference>
<keyword evidence="6" id="KW-0012">Acyltransferase</keyword>
<dbReference type="SUPFAM" id="SSF53901">
    <property type="entry name" value="Thiolase-like"/>
    <property type="match status" value="2"/>
</dbReference>
<dbReference type="PATRIC" id="fig|1354255.3.peg.759"/>
<evidence type="ECO:0000256" key="1">
    <source>
        <dbReference type="ARBA" id="ARBA00005194"/>
    </source>
</evidence>
<dbReference type="RefSeq" id="WP_064553818.1">
    <property type="nucleotide sequence ID" value="NZ_LXEO01000009.1"/>
</dbReference>
<gene>
    <name evidence="6" type="ORF">M979_0741</name>
</gene>